<comment type="caution">
    <text evidence="2">The sequence shown here is derived from an EMBL/GenBank/DDBJ whole genome shotgun (WGS) entry which is preliminary data.</text>
</comment>
<keyword evidence="3" id="KW-1185">Reference proteome</keyword>
<accession>A0ABN9WZN7</accession>
<protein>
    <recommendedName>
        <fullName evidence="4">Mono(ADP-ribosyl)transferase</fullName>
    </recommendedName>
</protein>
<evidence type="ECO:0000256" key="1">
    <source>
        <dbReference type="SAM" id="MobiDB-lite"/>
    </source>
</evidence>
<dbReference type="Proteomes" id="UP001189429">
    <property type="component" value="Unassembled WGS sequence"/>
</dbReference>
<evidence type="ECO:0000313" key="2">
    <source>
        <dbReference type="EMBL" id="CAK0890945.1"/>
    </source>
</evidence>
<feature type="compositionally biased region" description="Pro residues" evidence="1">
    <location>
        <begin position="293"/>
        <end position="306"/>
    </location>
</feature>
<dbReference type="EMBL" id="CAUYUJ010019405">
    <property type="protein sequence ID" value="CAK0890945.1"/>
    <property type="molecule type" value="Genomic_DNA"/>
</dbReference>
<name>A0ABN9WZN7_9DINO</name>
<evidence type="ECO:0008006" key="4">
    <source>
        <dbReference type="Google" id="ProtNLM"/>
    </source>
</evidence>
<feature type="compositionally biased region" description="Low complexity" evidence="1">
    <location>
        <begin position="307"/>
        <end position="328"/>
    </location>
</feature>
<sequence length="354" mass="38267">MQIRLGLYRTPKSAEAHLRMGRGGAAELPQNAGPQRTRCPSTFELDVLERLPWLREGQNSQVEAAASAGRERAESEMHREAGGFSRVLSRTEQPKRATSAWLLRAEAKHFGRTLDLAGACFQPCTERGMAGLDEACLSRILSCLNDVGGRLCCRAWAAHIYGAMGLEHRIRFAKAVARSSELSYHHSTVRDFGGVEECLSFSFCFRQGGTYSLQWFREGLTSDNEQQLGRWRVVDDAVLCETVAPSSPPDERLLRFAGAGRTFRVPVADALLGTTSAEQRLRGWEPAARGLPAEPPAAPPAEPPAPAADAAALAAAPAPRRAPAADAPSWTWTARPARSAGTSWPTGRRASGPG</sequence>
<reference evidence="2" key="1">
    <citation type="submission" date="2023-10" db="EMBL/GenBank/DDBJ databases">
        <authorList>
            <person name="Chen Y."/>
            <person name="Shah S."/>
            <person name="Dougan E. K."/>
            <person name="Thang M."/>
            <person name="Chan C."/>
        </authorList>
    </citation>
    <scope>NUCLEOTIDE SEQUENCE [LARGE SCALE GENOMIC DNA]</scope>
</reference>
<gene>
    <name evidence="2" type="ORF">PCOR1329_LOCUS71026</name>
</gene>
<proteinExistence type="predicted"/>
<organism evidence="2 3">
    <name type="scientific">Prorocentrum cordatum</name>
    <dbReference type="NCBI Taxonomy" id="2364126"/>
    <lineage>
        <taxon>Eukaryota</taxon>
        <taxon>Sar</taxon>
        <taxon>Alveolata</taxon>
        <taxon>Dinophyceae</taxon>
        <taxon>Prorocentrales</taxon>
        <taxon>Prorocentraceae</taxon>
        <taxon>Prorocentrum</taxon>
    </lineage>
</organism>
<evidence type="ECO:0000313" key="3">
    <source>
        <dbReference type="Proteomes" id="UP001189429"/>
    </source>
</evidence>
<feature type="region of interest" description="Disordered" evidence="1">
    <location>
        <begin position="288"/>
        <end position="354"/>
    </location>
</feature>